<evidence type="ECO:0000256" key="4">
    <source>
        <dbReference type="ARBA" id="ARBA00023049"/>
    </source>
</evidence>
<gene>
    <name evidence="7" type="ORF">ACFL27_10530</name>
</gene>
<feature type="domain" description="Metalloprotease TldD/E N-terminal" evidence="5">
    <location>
        <begin position="19"/>
        <end position="82"/>
    </location>
</feature>
<keyword evidence="2" id="KW-0645">Protease</keyword>
<dbReference type="InterPro" id="IPR051463">
    <property type="entry name" value="Peptidase_U62_metallo"/>
</dbReference>
<sequence length="460" mass="51201">MMITRDLVPYARHFREYTELRVQENRTTRIFFINGKMVQNSRSALSGVSARVNISGSWGFASNPTMSPEIVKQVIQAATENAHFLESREKIKKKLFPANSATADYHFSTSKEPRTHQELIAFVEEIDDHIQQQYPRLSSRTVGLGCLDMEKSLLTSEKSQAYSLLPRTSLIINLVVEKNGEPFELYDVIEGHFQFEDSFPDLDHIYQGIRAQYDHLLHKAEGIHPQAGFQECILDAQLTGTLAHEAIGHTTEADHVLAGSIAGYNLDKEVASPMVTLVDFAHTAQQKLCPMPIFVDDEGTKAEDVVIIERGILKSFLHNKESAQHFQAQPTGNARAFRFSDEPLIRMRNTALLAGKHKLEEMISSIDQGYYLMKSGNGQADTTSEFMFGVVLGYEISKGKIGRALRDTTISGVAFDILKTVSMVSDDMIWQNSGMCGKKQPLPVGMGGPAIKCSINVAGR</sequence>
<evidence type="ECO:0000259" key="6">
    <source>
        <dbReference type="Pfam" id="PF19289"/>
    </source>
</evidence>
<evidence type="ECO:0000256" key="2">
    <source>
        <dbReference type="ARBA" id="ARBA00022670"/>
    </source>
</evidence>
<name>A0ABV6YWM6_UNCC1</name>
<dbReference type="SUPFAM" id="SSF111283">
    <property type="entry name" value="Putative modulator of DNA gyrase, PmbA/TldD"/>
    <property type="match status" value="1"/>
</dbReference>
<evidence type="ECO:0000256" key="3">
    <source>
        <dbReference type="ARBA" id="ARBA00022801"/>
    </source>
</evidence>
<dbReference type="InterPro" id="IPR036059">
    <property type="entry name" value="TldD/PmbA_sf"/>
</dbReference>
<keyword evidence="4" id="KW-0482">Metalloprotease</keyword>
<dbReference type="InterPro" id="IPR035068">
    <property type="entry name" value="TldD/PmbA_N"/>
</dbReference>
<reference evidence="7 8" key="1">
    <citation type="submission" date="2024-09" db="EMBL/GenBank/DDBJ databases">
        <title>Laminarin stimulates single cell rates of sulfate reduction while oxygen inhibits transcriptomic activity in coastal marine sediment.</title>
        <authorList>
            <person name="Lindsay M."/>
            <person name="Orcutt B."/>
            <person name="Emerson D."/>
            <person name="Stepanauskas R."/>
            <person name="D'Angelo T."/>
        </authorList>
    </citation>
    <scope>NUCLEOTIDE SEQUENCE [LARGE SCALE GENOMIC DNA]</scope>
    <source>
        <strain evidence="7">SAG AM-311-K15</strain>
    </source>
</reference>
<dbReference type="Proteomes" id="UP001594351">
    <property type="component" value="Unassembled WGS sequence"/>
</dbReference>
<dbReference type="EMBL" id="JBHPBY010000111">
    <property type="protein sequence ID" value="MFC1850617.1"/>
    <property type="molecule type" value="Genomic_DNA"/>
</dbReference>
<dbReference type="InterPro" id="IPR002510">
    <property type="entry name" value="Metalloprtase-TldD/E_N"/>
</dbReference>
<proteinExistence type="inferred from homology"/>
<accession>A0ABV6YWM6</accession>
<feature type="domain" description="Metalloprotease TldD/E C-terminal" evidence="6">
    <location>
        <begin position="232"/>
        <end position="458"/>
    </location>
</feature>
<comment type="similarity">
    <text evidence="1">Belongs to the peptidase U62 family.</text>
</comment>
<dbReference type="Pfam" id="PF19289">
    <property type="entry name" value="PmbA_TldD_3rd"/>
    <property type="match status" value="1"/>
</dbReference>
<keyword evidence="3" id="KW-0378">Hydrolase</keyword>
<evidence type="ECO:0000313" key="8">
    <source>
        <dbReference type="Proteomes" id="UP001594351"/>
    </source>
</evidence>
<dbReference type="Gene3D" id="3.30.2290.10">
    <property type="entry name" value="PmbA/TldD superfamily"/>
    <property type="match status" value="1"/>
</dbReference>
<dbReference type="Pfam" id="PF01523">
    <property type="entry name" value="PmbA_TldD_1st"/>
    <property type="match status" value="1"/>
</dbReference>
<dbReference type="InterPro" id="IPR045569">
    <property type="entry name" value="Metalloprtase-TldD/E_C"/>
</dbReference>
<dbReference type="PANTHER" id="PTHR30624">
    <property type="entry name" value="UNCHARACTERIZED PROTEIN TLDD AND PMBA"/>
    <property type="match status" value="1"/>
</dbReference>
<dbReference type="PANTHER" id="PTHR30624:SF0">
    <property type="entry name" value="METALLOPROTEASE SLR0863"/>
    <property type="match status" value="1"/>
</dbReference>
<keyword evidence="8" id="KW-1185">Reference proteome</keyword>
<protein>
    <submittedName>
        <fullName evidence="7">TldD/PmbA family protein</fullName>
    </submittedName>
</protein>
<organism evidence="7 8">
    <name type="scientific">candidate division CSSED10-310 bacterium</name>
    <dbReference type="NCBI Taxonomy" id="2855610"/>
    <lineage>
        <taxon>Bacteria</taxon>
        <taxon>Bacteria division CSSED10-310</taxon>
    </lineage>
</organism>
<evidence type="ECO:0000259" key="5">
    <source>
        <dbReference type="Pfam" id="PF01523"/>
    </source>
</evidence>
<comment type="caution">
    <text evidence="7">The sequence shown here is derived from an EMBL/GenBank/DDBJ whole genome shotgun (WGS) entry which is preliminary data.</text>
</comment>
<evidence type="ECO:0000313" key="7">
    <source>
        <dbReference type="EMBL" id="MFC1850617.1"/>
    </source>
</evidence>
<evidence type="ECO:0000256" key="1">
    <source>
        <dbReference type="ARBA" id="ARBA00005836"/>
    </source>
</evidence>